<dbReference type="PROSITE" id="PS50112">
    <property type="entry name" value="PAS"/>
    <property type="match status" value="1"/>
</dbReference>
<evidence type="ECO:0000256" key="1">
    <source>
        <dbReference type="ARBA" id="ARBA00022553"/>
    </source>
</evidence>
<protein>
    <recommendedName>
        <fullName evidence="6">Histidine kinase</fullName>
    </recommendedName>
</protein>
<feature type="domain" description="Histidine kinase" evidence="2">
    <location>
        <begin position="165"/>
        <end position="382"/>
    </location>
</feature>
<accession>A0A1W6MGE6</accession>
<dbReference type="PROSITE" id="PS50109">
    <property type="entry name" value="HIS_KIN"/>
    <property type="match status" value="1"/>
</dbReference>
<sequence>MNKDKSTEKDLQKIVSFFEDHQDVMYQVFELMPIGICVTNEQGIYTDVNATYCDIYGYTREELIGKNFTIVVPDDHQSHLVELHQKFLQERFELKGRWLVKDKKDNLFEIITNAAYLDDGEDDGKCKMTLVVKADQTDVTLKRLSITLDILEKVITDDLSLEKKAEKESMSGKVSSLLTFADLLKETDLTLKQEQWLKIIMDIGKDTLRHLSSADDFEAMETGSFKPQLSNFDFINLICNQIMDSAEMADEKGIRINIKNQDQDLIDPYGHQLIVVGDEFYLEYLFEHLIKNAITSAPQNSTINITIFEERQLSVYIETESVISEKMKLRFFDKNAHFGKGLENGLTNHLSKLITNVHKGNISFISENDHGTRITVEMPILTEVS</sequence>
<evidence type="ECO:0000313" key="5">
    <source>
        <dbReference type="Proteomes" id="UP000193431"/>
    </source>
</evidence>
<evidence type="ECO:0008006" key="6">
    <source>
        <dbReference type="Google" id="ProtNLM"/>
    </source>
</evidence>
<dbReference type="SUPFAM" id="SSF55785">
    <property type="entry name" value="PYP-like sensor domain (PAS domain)"/>
    <property type="match status" value="1"/>
</dbReference>
<gene>
    <name evidence="4" type="ORF">BST97_00795</name>
</gene>
<dbReference type="InterPro" id="IPR005467">
    <property type="entry name" value="His_kinase_dom"/>
</dbReference>
<dbReference type="InterPro" id="IPR036890">
    <property type="entry name" value="HATPase_C_sf"/>
</dbReference>
<dbReference type="STRING" id="331648.BST97_00795"/>
<dbReference type="OrthoDB" id="9808408at2"/>
<dbReference type="CDD" id="cd00130">
    <property type="entry name" value="PAS"/>
    <property type="match status" value="1"/>
</dbReference>
<dbReference type="GO" id="GO:0000155">
    <property type="term" value="F:phosphorelay sensor kinase activity"/>
    <property type="evidence" value="ECO:0007669"/>
    <property type="project" value="TreeGrafter"/>
</dbReference>
<feature type="domain" description="PAS" evidence="3">
    <location>
        <begin position="21"/>
        <end position="77"/>
    </location>
</feature>
<proteinExistence type="predicted"/>
<keyword evidence="5" id="KW-1185">Reference proteome</keyword>
<dbReference type="PANTHER" id="PTHR43547:SF2">
    <property type="entry name" value="HYBRID SIGNAL TRANSDUCTION HISTIDINE KINASE C"/>
    <property type="match status" value="1"/>
</dbReference>
<dbReference type="RefSeq" id="WP_085765457.1">
    <property type="nucleotide sequence ID" value="NZ_CP019344.1"/>
</dbReference>
<name>A0A1W6MGE6_9FLAO</name>
<dbReference type="SUPFAM" id="SSF55874">
    <property type="entry name" value="ATPase domain of HSP90 chaperone/DNA topoisomerase II/histidine kinase"/>
    <property type="match status" value="1"/>
</dbReference>
<dbReference type="PANTHER" id="PTHR43547">
    <property type="entry name" value="TWO-COMPONENT HISTIDINE KINASE"/>
    <property type="match status" value="1"/>
</dbReference>
<dbReference type="EMBL" id="CP019344">
    <property type="protein sequence ID" value="ARN76657.1"/>
    <property type="molecule type" value="Genomic_DNA"/>
</dbReference>
<dbReference type="CDD" id="cd00075">
    <property type="entry name" value="HATPase"/>
    <property type="match status" value="1"/>
</dbReference>
<dbReference type="Gene3D" id="3.30.450.20">
    <property type="entry name" value="PAS domain"/>
    <property type="match status" value="1"/>
</dbReference>
<evidence type="ECO:0000259" key="2">
    <source>
        <dbReference type="PROSITE" id="PS50109"/>
    </source>
</evidence>
<dbReference type="SMART" id="SM00091">
    <property type="entry name" value="PAS"/>
    <property type="match status" value="1"/>
</dbReference>
<dbReference type="AlphaFoldDB" id="A0A1W6MGE6"/>
<dbReference type="InterPro" id="IPR000014">
    <property type="entry name" value="PAS"/>
</dbReference>
<dbReference type="InterPro" id="IPR013767">
    <property type="entry name" value="PAS_fold"/>
</dbReference>
<keyword evidence="1" id="KW-0597">Phosphoprotein</keyword>
<dbReference type="Proteomes" id="UP000193431">
    <property type="component" value="Chromosome"/>
</dbReference>
<organism evidence="4 5">
    <name type="scientific">Nonlabens spongiae</name>
    <dbReference type="NCBI Taxonomy" id="331648"/>
    <lineage>
        <taxon>Bacteria</taxon>
        <taxon>Pseudomonadati</taxon>
        <taxon>Bacteroidota</taxon>
        <taxon>Flavobacteriia</taxon>
        <taxon>Flavobacteriales</taxon>
        <taxon>Flavobacteriaceae</taxon>
        <taxon>Nonlabens</taxon>
    </lineage>
</organism>
<dbReference type="InterPro" id="IPR003594">
    <property type="entry name" value="HATPase_dom"/>
</dbReference>
<dbReference type="Gene3D" id="3.30.565.10">
    <property type="entry name" value="Histidine kinase-like ATPase, C-terminal domain"/>
    <property type="match status" value="1"/>
</dbReference>
<dbReference type="NCBIfam" id="TIGR00229">
    <property type="entry name" value="sensory_box"/>
    <property type="match status" value="1"/>
</dbReference>
<dbReference type="Pfam" id="PF00989">
    <property type="entry name" value="PAS"/>
    <property type="match status" value="1"/>
</dbReference>
<reference evidence="4 5" key="1">
    <citation type="submission" date="2016-11" db="EMBL/GenBank/DDBJ databases">
        <title>Trade-off between light-utilization and light-protection in marine flavobacteria.</title>
        <authorList>
            <person name="Kumagai Y."/>
        </authorList>
    </citation>
    <scope>NUCLEOTIDE SEQUENCE [LARGE SCALE GENOMIC DNA]</scope>
    <source>
        <strain evidence="4 5">JCM 13191</strain>
    </source>
</reference>
<evidence type="ECO:0000313" key="4">
    <source>
        <dbReference type="EMBL" id="ARN76657.1"/>
    </source>
</evidence>
<dbReference type="InterPro" id="IPR035965">
    <property type="entry name" value="PAS-like_dom_sf"/>
</dbReference>
<dbReference type="Pfam" id="PF02518">
    <property type="entry name" value="HATPase_c"/>
    <property type="match status" value="1"/>
</dbReference>
<evidence type="ECO:0000259" key="3">
    <source>
        <dbReference type="PROSITE" id="PS50112"/>
    </source>
</evidence>
<dbReference type="GO" id="GO:0006355">
    <property type="term" value="P:regulation of DNA-templated transcription"/>
    <property type="evidence" value="ECO:0007669"/>
    <property type="project" value="InterPro"/>
</dbReference>